<gene>
    <name evidence="1" type="ORF">FBU59_003436</name>
</gene>
<protein>
    <submittedName>
        <fullName evidence="1">Uncharacterized protein</fullName>
    </submittedName>
</protein>
<organism evidence="1 2">
    <name type="scientific">Linderina macrospora</name>
    <dbReference type="NCBI Taxonomy" id="4868"/>
    <lineage>
        <taxon>Eukaryota</taxon>
        <taxon>Fungi</taxon>
        <taxon>Fungi incertae sedis</taxon>
        <taxon>Zoopagomycota</taxon>
        <taxon>Kickxellomycotina</taxon>
        <taxon>Kickxellomycetes</taxon>
        <taxon>Kickxellales</taxon>
        <taxon>Kickxellaceae</taxon>
        <taxon>Linderina</taxon>
    </lineage>
</organism>
<name>A0ACC1J885_9FUNG</name>
<dbReference type="EMBL" id="JANBPW010002190">
    <property type="protein sequence ID" value="KAJ1941672.1"/>
    <property type="molecule type" value="Genomic_DNA"/>
</dbReference>
<comment type="caution">
    <text evidence="1">The sequence shown here is derived from an EMBL/GenBank/DDBJ whole genome shotgun (WGS) entry which is preliminary data.</text>
</comment>
<sequence>MSIKIIRKRKFELFFYVHQLVLVMFAFLFVHHDNHLAYKYIAGPLALYVLDRLYRNLRSIFGKSPIRAVVQHPSGVVEIQMDKKIIG</sequence>
<dbReference type="Proteomes" id="UP001150603">
    <property type="component" value="Unassembled WGS sequence"/>
</dbReference>
<reference evidence="1" key="1">
    <citation type="submission" date="2022-07" db="EMBL/GenBank/DDBJ databases">
        <title>Phylogenomic reconstructions and comparative analyses of Kickxellomycotina fungi.</title>
        <authorList>
            <person name="Reynolds N.K."/>
            <person name="Stajich J.E."/>
            <person name="Barry K."/>
            <person name="Grigoriev I.V."/>
            <person name="Crous P."/>
            <person name="Smith M.E."/>
        </authorList>
    </citation>
    <scope>NUCLEOTIDE SEQUENCE</scope>
    <source>
        <strain evidence="1">NRRL 5244</strain>
    </source>
</reference>
<evidence type="ECO:0000313" key="1">
    <source>
        <dbReference type="EMBL" id="KAJ1941672.1"/>
    </source>
</evidence>
<evidence type="ECO:0000313" key="2">
    <source>
        <dbReference type="Proteomes" id="UP001150603"/>
    </source>
</evidence>
<accession>A0ACC1J885</accession>
<keyword evidence="2" id="KW-1185">Reference proteome</keyword>
<proteinExistence type="predicted"/>
<feature type="non-terminal residue" evidence="1">
    <location>
        <position position="87"/>
    </location>
</feature>